<dbReference type="PANTHER" id="PTHR15822">
    <property type="entry name" value="TRAF AND TNF RECEPTOR-ASSOCIATED PROTEIN"/>
    <property type="match status" value="1"/>
</dbReference>
<keyword evidence="5" id="KW-0227">DNA damage</keyword>
<dbReference type="GO" id="GO:0004527">
    <property type="term" value="F:exonuclease activity"/>
    <property type="evidence" value="ECO:0007669"/>
    <property type="project" value="UniProtKB-KW"/>
</dbReference>
<dbReference type="Pfam" id="PF03372">
    <property type="entry name" value="Exo_endo_phos"/>
    <property type="match status" value="1"/>
</dbReference>
<evidence type="ECO:0000256" key="8">
    <source>
        <dbReference type="ARBA" id="ARBA00023204"/>
    </source>
</evidence>
<evidence type="ECO:0000256" key="1">
    <source>
        <dbReference type="ARBA" id="ARBA00001936"/>
    </source>
</evidence>
<sequence length="250" mass="28690">MASLPFGRFNIVSMNLHKGVSPLHRLSTVHGLRQKMRDCNPDLLFLQEVQQEHRGHAKRFSAWPASELTHFLSEDCWHAWHYGRNAQYQAGHHGNAILSKRPLNHGQNYDISAYRFEKRGLLHSSVQLEDAANLIHCFCVHLALFERGRERQLEQILRYIDTLANQGPTIVAGDFNDWRNRISSPMRAAGFQEVFEVMTGAPAKTFPSFKPMLPMDRIYVRGFKIHAATILHEEQMLSDHLGISAELELL</sequence>
<reference evidence="11" key="1">
    <citation type="submission" date="2017-08" db="EMBL/GenBank/DDBJ databases">
        <authorList>
            <person name="Varghese N."/>
            <person name="Submissions S."/>
        </authorList>
    </citation>
    <scope>NUCLEOTIDE SEQUENCE [LARGE SCALE GENOMIC DNA]</scope>
    <source>
        <strain evidence="11">AP-Melu-1000-B4</strain>
    </source>
</reference>
<dbReference type="OrthoDB" id="9793162at2"/>
<dbReference type="EMBL" id="OANS01000005">
    <property type="protein sequence ID" value="SNX29441.1"/>
    <property type="molecule type" value="Genomic_DNA"/>
</dbReference>
<dbReference type="GO" id="GO:0046872">
    <property type="term" value="F:metal ion binding"/>
    <property type="evidence" value="ECO:0007669"/>
    <property type="project" value="UniProtKB-KW"/>
</dbReference>
<dbReference type="PANTHER" id="PTHR15822:SF4">
    <property type="entry name" value="TYROSYL-DNA PHOSPHODIESTERASE 2"/>
    <property type="match status" value="1"/>
</dbReference>
<evidence type="ECO:0000259" key="9">
    <source>
        <dbReference type="Pfam" id="PF03372"/>
    </source>
</evidence>
<keyword evidence="10" id="KW-0255">Endonuclease</keyword>
<dbReference type="InterPro" id="IPR036691">
    <property type="entry name" value="Endo/exonu/phosph_ase_sf"/>
</dbReference>
<evidence type="ECO:0000256" key="5">
    <source>
        <dbReference type="ARBA" id="ARBA00022763"/>
    </source>
</evidence>
<evidence type="ECO:0000256" key="2">
    <source>
        <dbReference type="ARBA" id="ARBA00001946"/>
    </source>
</evidence>
<accession>A0A240E4I3</accession>
<comment type="cofactor">
    <cofactor evidence="1">
        <name>Mn(2+)</name>
        <dbReference type="ChEBI" id="CHEBI:29035"/>
    </cofactor>
</comment>
<dbReference type="AlphaFoldDB" id="A0A240E4I3"/>
<dbReference type="SUPFAM" id="SSF56219">
    <property type="entry name" value="DNase I-like"/>
    <property type="match status" value="1"/>
</dbReference>
<proteinExistence type="predicted"/>
<evidence type="ECO:0000256" key="4">
    <source>
        <dbReference type="ARBA" id="ARBA00022723"/>
    </source>
</evidence>
<protein>
    <submittedName>
        <fullName evidence="10">Metal-dependent hydrolase, endonuclease/exonuclease/phosphatase family</fullName>
    </submittedName>
</protein>
<dbReference type="InterPro" id="IPR051547">
    <property type="entry name" value="TDP2-like"/>
</dbReference>
<dbReference type="Proteomes" id="UP000218069">
    <property type="component" value="Unassembled WGS sequence"/>
</dbReference>
<dbReference type="Gene3D" id="3.60.10.10">
    <property type="entry name" value="Endonuclease/exonuclease/phosphatase"/>
    <property type="match status" value="1"/>
</dbReference>
<keyword evidence="8" id="KW-0234">DNA repair</keyword>
<evidence type="ECO:0000256" key="6">
    <source>
        <dbReference type="ARBA" id="ARBA00022801"/>
    </source>
</evidence>
<keyword evidence="11" id="KW-1185">Reference proteome</keyword>
<evidence type="ECO:0000256" key="3">
    <source>
        <dbReference type="ARBA" id="ARBA00022722"/>
    </source>
</evidence>
<keyword evidence="3" id="KW-0540">Nuclease</keyword>
<evidence type="ECO:0000313" key="11">
    <source>
        <dbReference type="Proteomes" id="UP000218069"/>
    </source>
</evidence>
<evidence type="ECO:0000313" key="10">
    <source>
        <dbReference type="EMBL" id="SNX29441.1"/>
    </source>
</evidence>
<dbReference type="InterPro" id="IPR005135">
    <property type="entry name" value="Endo/exonuclease/phosphatase"/>
</dbReference>
<dbReference type="GO" id="GO:0006281">
    <property type="term" value="P:DNA repair"/>
    <property type="evidence" value="ECO:0007669"/>
    <property type="project" value="UniProtKB-KW"/>
</dbReference>
<name>A0A240E4I3_9BURK</name>
<keyword evidence="7" id="KW-0460">Magnesium</keyword>
<keyword evidence="4" id="KW-0479">Metal-binding</keyword>
<feature type="domain" description="Endonuclease/exonuclease/phosphatase" evidence="9">
    <location>
        <begin position="29"/>
        <end position="240"/>
    </location>
</feature>
<organism evidence="10 11">
    <name type="scientific">Polynucleobacter meluiroseus</name>
    <dbReference type="NCBI Taxonomy" id="1938814"/>
    <lineage>
        <taxon>Bacteria</taxon>
        <taxon>Pseudomonadati</taxon>
        <taxon>Pseudomonadota</taxon>
        <taxon>Betaproteobacteria</taxon>
        <taxon>Burkholderiales</taxon>
        <taxon>Burkholderiaceae</taxon>
        <taxon>Polynucleobacter</taxon>
    </lineage>
</organism>
<evidence type="ECO:0000256" key="7">
    <source>
        <dbReference type="ARBA" id="ARBA00022842"/>
    </source>
</evidence>
<comment type="cofactor">
    <cofactor evidence="2">
        <name>Mg(2+)</name>
        <dbReference type="ChEBI" id="CHEBI:18420"/>
    </cofactor>
</comment>
<keyword evidence="6 10" id="KW-0378">Hydrolase</keyword>
<gene>
    <name evidence="10" type="ORF">SAMN06295945_1818</name>
</gene>
<keyword evidence="10" id="KW-0269">Exonuclease</keyword>
<dbReference type="GO" id="GO:0004519">
    <property type="term" value="F:endonuclease activity"/>
    <property type="evidence" value="ECO:0007669"/>
    <property type="project" value="UniProtKB-KW"/>
</dbReference>